<dbReference type="EMBL" id="CP116346">
    <property type="protein sequence ID" value="WIT11398.1"/>
    <property type="molecule type" value="Genomic_DNA"/>
</dbReference>
<dbReference type="AlphaFoldDB" id="A0AA95NCX1"/>
<dbReference type="RefSeq" id="WP_285232480.1">
    <property type="nucleotide sequence ID" value="NZ_CP116346.1"/>
</dbReference>
<sequence>MPKPIDRHQQLLALSARLGQAGGEQDWLALARIDRELAGQLAAWQGDAAWTAAERQALDGLRLQHGQASALVHAELARLGQLLQQLTENRGRWTAYAESADWEETQS</sequence>
<dbReference type="Proteomes" id="UP001177769">
    <property type="component" value="Chromosome"/>
</dbReference>
<reference evidence="1" key="1">
    <citation type="submission" date="2023-01" db="EMBL/GenBank/DDBJ databases">
        <title>Whole genome sequence of Paucibacter sp. S2-9 isolated from pond sediment.</title>
        <authorList>
            <person name="Jung J.Y."/>
        </authorList>
    </citation>
    <scope>NUCLEOTIDE SEQUENCE</scope>
    <source>
        <strain evidence="1">S2-9</strain>
    </source>
</reference>
<gene>
    <name evidence="1" type="ORF">PFX98_21260</name>
</gene>
<dbReference type="KEGG" id="pais:PFX98_21260"/>
<protein>
    <recommendedName>
        <fullName evidence="3">Flagellar protein FliT</fullName>
    </recommendedName>
</protein>
<evidence type="ECO:0008006" key="3">
    <source>
        <dbReference type="Google" id="ProtNLM"/>
    </source>
</evidence>
<keyword evidence="2" id="KW-1185">Reference proteome</keyword>
<proteinExistence type="predicted"/>
<accession>A0AA95NCX1</accession>
<organism evidence="1 2">
    <name type="scientific">Paucibacter sediminis</name>
    <dbReference type="NCBI Taxonomy" id="3019553"/>
    <lineage>
        <taxon>Bacteria</taxon>
        <taxon>Pseudomonadati</taxon>
        <taxon>Pseudomonadota</taxon>
        <taxon>Betaproteobacteria</taxon>
        <taxon>Burkholderiales</taxon>
        <taxon>Sphaerotilaceae</taxon>
        <taxon>Roseateles</taxon>
    </lineage>
</organism>
<name>A0AA95NCX1_9BURK</name>
<evidence type="ECO:0000313" key="2">
    <source>
        <dbReference type="Proteomes" id="UP001177769"/>
    </source>
</evidence>
<evidence type="ECO:0000313" key="1">
    <source>
        <dbReference type="EMBL" id="WIT11398.1"/>
    </source>
</evidence>